<feature type="compositionally biased region" description="Low complexity" evidence="1">
    <location>
        <begin position="84"/>
        <end position="101"/>
    </location>
</feature>
<keyword evidence="2" id="KW-0812">Transmembrane</keyword>
<feature type="compositionally biased region" description="Acidic residues" evidence="1">
    <location>
        <begin position="188"/>
        <end position="210"/>
    </location>
</feature>
<comment type="caution">
    <text evidence="3">The sequence shown here is derived from an EMBL/GenBank/DDBJ whole genome shotgun (WGS) entry which is preliminary data.</text>
</comment>
<name>A0A4Q2DZP7_9AGAR</name>
<feature type="region of interest" description="Disordered" evidence="1">
    <location>
        <begin position="84"/>
        <end position="113"/>
    </location>
</feature>
<dbReference type="EMBL" id="SDEE01000013">
    <property type="protein sequence ID" value="RXW24854.1"/>
    <property type="molecule type" value="Genomic_DNA"/>
</dbReference>
<gene>
    <name evidence="3" type="ORF">EST38_g1025</name>
</gene>
<keyword evidence="2" id="KW-0472">Membrane</keyword>
<feature type="region of interest" description="Disordered" evidence="1">
    <location>
        <begin position="337"/>
        <end position="380"/>
    </location>
</feature>
<sequence>MSSAFTAKGEVKPVTDLVVGEVVVDTRMYPDGYYVVVRSRKVKKEMEGSKGGSAAWVEVNVKGKGKELDGEMYLRLGGVSSASGEASATTAKPATNPTPSAESSGDNGQQAGSDEERFLPLAYSIHTMPASPMHSSSLITEGGAVRHILRFSLPTAQYQVSSVKDPLTGELRTGPKKPLWLRVLEGLDEEEVKPQADEEGIDQDAPEGSDETAASKSARLQGAVVEIEVLPLSKASDDKDKEEKKKKRIKKVKVNDVEIPVVGEKESLTSLGREELLDDRIAKMSILLRTPNESEALPEELRLPIAIADDLVDPAVRGDSASTDASGLVGTSSVYLHPDGVGSKGPTGRGGGDAGGIGGEDKPGLPQASTASASTGSGGVVTSSGPGYSGGWGGLWSTYRFGFGRGAGAGGSLDKSGSEPPRKLEGEIGEGAKAGGDTTQLPTGEVAGGGAVSAESEAQETEPSPSSGAVQVQSVQKGLYPLSTVIIVALIAFLIGSLLRSLLSPADFIYVVSNVQEAEEANKVTAGGGWREIRRLLEIKYILGGWDFQVAAVRRHM</sequence>
<feature type="compositionally biased region" description="Low complexity" evidence="1">
    <location>
        <begin position="368"/>
        <end position="380"/>
    </location>
</feature>
<proteinExistence type="predicted"/>
<accession>A0A4Q2DZP7</accession>
<evidence type="ECO:0000313" key="3">
    <source>
        <dbReference type="EMBL" id="RXW24854.1"/>
    </source>
</evidence>
<dbReference type="STRING" id="2316362.A0A4Q2DZP7"/>
<feature type="compositionally biased region" description="Polar residues" evidence="1">
    <location>
        <begin position="102"/>
        <end position="112"/>
    </location>
</feature>
<reference evidence="3 4" key="1">
    <citation type="submission" date="2019-01" db="EMBL/GenBank/DDBJ databases">
        <title>Draft genome sequence of Psathyrella aberdarensis IHI B618.</title>
        <authorList>
            <person name="Buettner E."/>
            <person name="Kellner H."/>
        </authorList>
    </citation>
    <scope>NUCLEOTIDE SEQUENCE [LARGE SCALE GENOMIC DNA]</scope>
    <source>
        <strain evidence="3 4">IHI B618</strain>
    </source>
</reference>
<keyword evidence="2" id="KW-1133">Transmembrane helix</keyword>
<protein>
    <submittedName>
        <fullName evidence="3">Uncharacterized protein</fullName>
    </submittedName>
</protein>
<evidence type="ECO:0000313" key="4">
    <source>
        <dbReference type="Proteomes" id="UP000290288"/>
    </source>
</evidence>
<dbReference type="AlphaFoldDB" id="A0A4Q2DZP7"/>
<feature type="compositionally biased region" description="Basic and acidic residues" evidence="1">
    <location>
        <begin position="416"/>
        <end position="426"/>
    </location>
</feature>
<organism evidence="3 4">
    <name type="scientific">Candolleomyces aberdarensis</name>
    <dbReference type="NCBI Taxonomy" id="2316362"/>
    <lineage>
        <taxon>Eukaryota</taxon>
        <taxon>Fungi</taxon>
        <taxon>Dikarya</taxon>
        <taxon>Basidiomycota</taxon>
        <taxon>Agaricomycotina</taxon>
        <taxon>Agaricomycetes</taxon>
        <taxon>Agaricomycetidae</taxon>
        <taxon>Agaricales</taxon>
        <taxon>Agaricineae</taxon>
        <taxon>Psathyrellaceae</taxon>
        <taxon>Candolleomyces</taxon>
    </lineage>
</organism>
<dbReference type="OrthoDB" id="196858at2759"/>
<feature type="region of interest" description="Disordered" evidence="1">
    <location>
        <begin position="409"/>
        <end position="469"/>
    </location>
</feature>
<feature type="compositionally biased region" description="Gly residues" evidence="1">
    <location>
        <begin position="342"/>
        <end position="358"/>
    </location>
</feature>
<dbReference type="Proteomes" id="UP000290288">
    <property type="component" value="Unassembled WGS sequence"/>
</dbReference>
<feature type="transmembrane region" description="Helical" evidence="2">
    <location>
        <begin position="479"/>
        <end position="499"/>
    </location>
</feature>
<evidence type="ECO:0000256" key="1">
    <source>
        <dbReference type="SAM" id="MobiDB-lite"/>
    </source>
</evidence>
<evidence type="ECO:0000256" key="2">
    <source>
        <dbReference type="SAM" id="Phobius"/>
    </source>
</evidence>
<keyword evidence="4" id="KW-1185">Reference proteome</keyword>
<feature type="region of interest" description="Disordered" evidence="1">
    <location>
        <begin position="188"/>
        <end position="219"/>
    </location>
</feature>